<feature type="region of interest" description="Disordered" evidence="1">
    <location>
        <begin position="187"/>
        <end position="235"/>
    </location>
</feature>
<feature type="compositionally biased region" description="Low complexity" evidence="1">
    <location>
        <begin position="952"/>
        <end position="962"/>
    </location>
</feature>
<dbReference type="Proteomes" id="UP000187283">
    <property type="component" value="Unassembled WGS sequence"/>
</dbReference>
<dbReference type="EMBL" id="LSSN01000189">
    <property type="protein sequence ID" value="OMJ25327.1"/>
    <property type="molecule type" value="Genomic_DNA"/>
</dbReference>
<feature type="compositionally biased region" description="Polar residues" evidence="1">
    <location>
        <begin position="223"/>
        <end position="235"/>
    </location>
</feature>
<accession>A0A1R1YEI9</accession>
<name>A0A1R1YEI9_9FUNG</name>
<feature type="compositionally biased region" description="Polar residues" evidence="1">
    <location>
        <begin position="516"/>
        <end position="546"/>
    </location>
</feature>
<protein>
    <submittedName>
        <fullName evidence="3">Uncharacterized protein</fullName>
    </submittedName>
</protein>
<feature type="compositionally biased region" description="Polar residues" evidence="1">
    <location>
        <begin position="928"/>
        <end position="942"/>
    </location>
</feature>
<feature type="region of interest" description="Disordered" evidence="1">
    <location>
        <begin position="921"/>
        <end position="973"/>
    </location>
</feature>
<reference evidence="3 4" key="1">
    <citation type="submission" date="2017-01" db="EMBL/GenBank/DDBJ databases">
        <authorList>
            <person name="Mah S.A."/>
            <person name="Swanson W.J."/>
            <person name="Moy G.W."/>
            <person name="Vacquier V.D."/>
        </authorList>
    </citation>
    <scope>NUCLEOTIDE SEQUENCE [LARGE SCALE GENOMIC DNA]</scope>
    <source>
        <strain evidence="3 4">GSMNP</strain>
    </source>
</reference>
<feature type="region of interest" description="Disordered" evidence="1">
    <location>
        <begin position="512"/>
        <end position="571"/>
    </location>
</feature>
<feature type="compositionally biased region" description="Polar residues" evidence="1">
    <location>
        <begin position="101"/>
        <end position="122"/>
    </location>
</feature>
<feature type="compositionally biased region" description="Gly residues" evidence="1">
    <location>
        <begin position="550"/>
        <end position="559"/>
    </location>
</feature>
<evidence type="ECO:0000313" key="3">
    <source>
        <dbReference type="EMBL" id="OMJ25327.1"/>
    </source>
</evidence>
<proteinExistence type="predicted"/>
<dbReference type="AlphaFoldDB" id="A0A1R1YEI9"/>
<sequence length="1128" mass="123661">MKVSLSTATLVYALLSNCYAVPQSLKNDSGTKATITIRQLQNIESGGNDGLDDVRVTKTSSFYTKPTSSGSLDIHNGNSNGIDLNPNLPVLTLAQVASVSSKPSLTTNSKENKLVTNQTESKTTIKNEPVSEKNKKTKNTLIISVLSASGSSQKPLGSSNSSDKKTEKTLNSINGNTATTIIVDGSNEFHSKNSNQNRSSVTKNSVHTKPDISSHSTMRKSETLGNSSQEMPTNASTGKVSVASFGELIKSKYYNQNSLVSANIEKVGNHPSSTILNHREHVFNIQNGQKMIISTNSARNSRSTNSVQTVQKKSHSFPKVRAFIETNVQKGGTNKGRIAESGSNNISIRQFALSEPLIDFSIFPTDQPNIDSSLIEPQNDQTVPLLDFFDPQTDMFTFIDDFPNFDDLQNGEIDTFPIFNGLQSDHSDSGIEFTDFQTDLFSIGTDFTDFTALDSTDMTFSAINLEDQDISLPIESFITDSLMLGNFFGDTGNENEVFSEQDSISSEMVGDGSIGQGIQNDGSANDEWTISSDLVNGSGNGNSFDQGNLGNNGGTGGWSGQSIHDFKNGNGDSTDLINSGINNQSTNTFEAFSTFIGGGPLIIIPPNTNSKTEAVNFEDPLDSTNGFTNTVTILPIFIGSDPLFDSSFISDQASTTDSLESGSNPNILDLNSEKVTGSFDGTDWLITQVVSESIPFKPNFVINTFTANSDNISIDFNSFSGITTDINLSTSTFLIDQNTERLPDPADSTEFFITQIKSDSFISASISINDKEPELTDDSRVLPSSFDTILSRSLAIDPLDIDEVITKTVSATDPSNIPNTLDNTGSFTTQLISELISSTPIFVDNTTPGTITSIETDESSIETTKIDSISPIFTSDIVIDRCTLPICRGGQNTTPEILSRFSKSRNYSSATYISESTNSEYYNKHSDFNSNGSTRKTQNTKNYKSERTPIRSESQSQSQSSSLINTPRSEKVYDNRHRHKFTGSIDTTRTRSEHTYNAPGRKIKTIQRPSNLNVLQNSGDESGFDDEGFGISEIQPLKVYNIEINPNYIYKDDSFEKDDLSKSQIEKSDSFKSSLIFEPNNYYGNKFEYIFTNYPDFSYNWNTSELFRDNWNNNLDFRNTWFSIAFGK</sequence>
<organism evidence="3 4">
    <name type="scientific">Smittium culicis</name>
    <dbReference type="NCBI Taxonomy" id="133412"/>
    <lineage>
        <taxon>Eukaryota</taxon>
        <taxon>Fungi</taxon>
        <taxon>Fungi incertae sedis</taxon>
        <taxon>Zoopagomycota</taxon>
        <taxon>Kickxellomycotina</taxon>
        <taxon>Harpellomycetes</taxon>
        <taxon>Harpellales</taxon>
        <taxon>Legeriomycetaceae</taxon>
        <taxon>Smittium</taxon>
    </lineage>
</organism>
<keyword evidence="2" id="KW-0732">Signal</keyword>
<evidence type="ECO:0000256" key="1">
    <source>
        <dbReference type="SAM" id="MobiDB-lite"/>
    </source>
</evidence>
<feature type="compositionally biased region" description="Polar residues" evidence="1">
    <location>
        <begin position="139"/>
        <end position="161"/>
    </location>
</feature>
<feature type="compositionally biased region" description="Polar residues" evidence="1">
    <location>
        <begin position="192"/>
        <end position="216"/>
    </location>
</feature>
<feature type="region of interest" description="Disordered" evidence="1">
    <location>
        <begin position="101"/>
        <end position="173"/>
    </location>
</feature>
<keyword evidence="4" id="KW-1185">Reference proteome</keyword>
<gene>
    <name evidence="3" type="ORF">AYI70_g968</name>
</gene>
<feature type="signal peptide" evidence="2">
    <location>
        <begin position="1"/>
        <end position="20"/>
    </location>
</feature>
<feature type="chain" id="PRO_5013272128" evidence="2">
    <location>
        <begin position="21"/>
        <end position="1128"/>
    </location>
</feature>
<feature type="compositionally biased region" description="Basic and acidic residues" evidence="1">
    <location>
        <begin position="123"/>
        <end position="134"/>
    </location>
</feature>
<evidence type="ECO:0000256" key="2">
    <source>
        <dbReference type="SAM" id="SignalP"/>
    </source>
</evidence>
<comment type="caution">
    <text evidence="3">The sequence shown here is derived from an EMBL/GenBank/DDBJ whole genome shotgun (WGS) entry which is preliminary data.</text>
</comment>
<evidence type="ECO:0000313" key="4">
    <source>
        <dbReference type="Proteomes" id="UP000187283"/>
    </source>
</evidence>